<evidence type="ECO:0000256" key="1">
    <source>
        <dbReference type="SAM" id="MobiDB-lite"/>
    </source>
</evidence>
<gene>
    <name evidence="3" type="ORF">LCGC14_0725610</name>
</gene>
<proteinExistence type="predicted"/>
<dbReference type="Pfam" id="PF21722">
    <property type="entry name" value="Gly_rich_2"/>
    <property type="match status" value="1"/>
</dbReference>
<feature type="domain" description="Glycine-rich" evidence="2">
    <location>
        <begin position="349"/>
        <end position="536"/>
    </location>
</feature>
<organism evidence="3">
    <name type="scientific">marine sediment metagenome</name>
    <dbReference type="NCBI Taxonomy" id="412755"/>
    <lineage>
        <taxon>unclassified sequences</taxon>
        <taxon>metagenomes</taxon>
        <taxon>ecological metagenomes</taxon>
    </lineage>
</organism>
<evidence type="ECO:0000313" key="3">
    <source>
        <dbReference type="EMBL" id="KKN41210.1"/>
    </source>
</evidence>
<sequence length="540" mass="53162">MVTSTINTIPVAGASFLAVLQNFLREEDADRFDLILNPFVVQNGLHGTGGSLTGDPGDTIAFPQGFFVNETGTIVYNDNTAHHWVIIFKDTTTVLGGDWVRVSGTHYLFDPVAAVQPSVPAGGLILMDVVTSGGSITTVTDLRNLSAFAVQEDVFKVKVSSDDTTANTLLAKLTAGGGITLTETNPGANEEITIDADALSVVSTNDTTPGFIEDKITAGAGLKETVQNAFGDEDLLLDIDLATTSGMEFTGGKLRVNTVANGVVAIDSNGTVLDINGTATITGVVDETADTVIVHDDSATGVKTRKVITQDLIPIASQSEAETGTNNTKRMTPLRTTQAIGGRTEVFTASGTYTVPDRIASVFVIAVAAGGQGGGGTSGANTGGGGGGAQIIKAVVTVTPGGSETVTIGAGGTSGGGTGSPGNAGGDTTFGSLVTAKGGSGGATANPAGAGGAAGTGSSTTGTDITIPVAHAGTAGGSGTGGNGGSAPEEWVEFNGGLGAASGNGNDATLLGSGGGGGSSSAPTVGGDGADGYMIITPIE</sequence>
<feature type="compositionally biased region" description="Gly residues" evidence="1">
    <location>
        <begin position="474"/>
        <end position="485"/>
    </location>
</feature>
<protein>
    <recommendedName>
        <fullName evidence="2">Glycine-rich domain-containing protein</fullName>
    </recommendedName>
</protein>
<evidence type="ECO:0000259" key="2">
    <source>
        <dbReference type="Pfam" id="PF21722"/>
    </source>
</evidence>
<reference evidence="3" key="1">
    <citation type="journal article" date="2015" name="Nature">
        <title>Complex archaea that bridge the gap between prokaryotes and eukaryotes.</title>
        <authorList>
            <person name="Spang A."/>
            <person name="Saw J.H."/>
            <person name="Jorgensen S.L."/>
            <person name="Zaremba-Niedzwiedzka K."/>
            <person name="Martijn J."/>
            <person name="Lind A.E."/>
            <person name="van Eijk R."/>
            <person name="Schleper C."/>
            <person name="Guy L."/>
            <person name="Ettema T.J."/>
        </authorList>
    </citation>
    <scope>NUCLEOTIDE SEQUENCE</scope>
</reference>
<name>A0A0F9QB42_9ZZZZ</name>
<comment type="caution">
    <text evidence="3">The sequence shown here is derived from an EMBL/GenBank/DDBJ whole genome shotgun (WGS) entry which is preliminary data.</text>
</comment>
<feature type="region of interest" description="Disordered" evidence="1">
    <location>
        <begin position="405"/>
        <end position="431"/>
    </location>
</feature>
<feature type="region of interest" description="Disordered" evidence="1">
    <location>
        <begin position="446"/>
        <end position="490"/>
    </location>
</feature>
<accession>A0A0F9QB42</accession>
<dbReference type="InterPro" id="IPR049304">
    <property type="entry name" value="Gly_rich_dom"/>
</dbReference>
<dbReference type="AlphaFoldDB" id="A0A0F9QB42"/>
<feature type="compositionally biased region" description="Gly residues" evidence="1">
    <location>
        <begin position="409"/>
        <end position="425"/>
    </location>
</feature>
<dbReference type="EMBL" id="LAZR01001662">
    <property type="protein sequence ID" value="KKN41210.1"/>
    <property type="molecule type" value="Genomic_DNA"/>
</dbReference>